<evidence type="ECO:0000313" key="2">
    <source>
        <dbReference type="EMBL" id="CAG8682056.1"/>
    </source>
</evidence>
<evidence type="ECO:0000313" key="3">
    <source>
        <dbReference type="Proteomes" id="UP000789405"/>
    </source>
</evidence>
<gene>
    <name evidence="2" type="ORF">DERYTH_LOCUS11865</name>
</gene>
<evidence type="ECO:0000256" key="1">
    <source>
        <dbReference type="SAM" id="MobiDB-lite"/>
    </source>
</evidence>
<dbReference type="EMBL" id="CAJVPY010007537">
    <property type="protein sequence ID" value="CAG8682056.1"/>
    <property type="molecule type" value="Genomic_DNA"/>
</dbReference>
<accession>A0A9N9ENN0</accession>
<dbReference type="Proteomes" id="UP000789405">
    <property type="component" value="Unassembled WGS sequence"/>
</dbReference>
<keyword evidence="3" id="KW-1185">Reference proteome</keyword>
<feature type="region of interest" description="Disordered" evidence="1">
    <location>
        <begin position="292"/>
        <end position="312"/>
    </location>
</feature>
<comment type="caution">
    <text evidence="2">The sequence shown here is derived from an EMBL/GenBank/DDBJ whole genome shotgun (WGS) entry which is preliminary data.</text>
</comment>
<dbReference type="OrthoDB" id="2487993at2759"/>
<organism evidence="2 3">
    <name type="scientific">Dentiscutata erythropus</name>
    <dbReference type="NCBI Taxonomy" id="1348616"/>
    <lineage>
        <taxon>Eukaryota</taxon>
        <taxon>Fungi</taxon>
        <taxon>Fungi incertae sedis</taxon>
        <taxon>Mucoromycota</taxon>
        <taxon>Glomeromycotina</taxon>
        <taxon>Glomeromycetes</taxon>
        <taxon>Diversisporales</taxon>
        <taxon>Gigasporaceae</taxon>
        <taxon>Dentiscutata</taxon>
    </lineage>
</organism>
<reference evidence="2" key="1">
    <citation type="submission" date="2021-06" db="EMBL/GenBank/DDBJ databases">
        <authorList>
            <person name="Kallberg Y."/>
            <person name="Tangrot J."/>
            <person name="Rosling A."/>
        </authorList>
    </citation>
    <scope>NUCLEOTIDE SEQUENCE</scope>
    <source>
        <strain evidence="2">MA453B</strain>
    </source>
</reference>
<protein>
    <submittedName>
        <fullName evidence="2">19848_t:CDS:1</fullName>
    </submittedName>
</protein>
<name>A0A9N9ENN0_9GLOM</name>
<dbReference type="AlphaFoldDB" id="A0A9N9ENN0"/>
<sequence length="312" mass="35559">MPCYIDTIVRIIQVCLTDREDLNLTIVWATGVYPLESEDRELDLVLFVLIKDDEKDPNTQAIFVKNEHYCISGKVVFEIFNNNFKLKMTVSTSTHITIMRDLGSNRCLLKVSLVSVAQDVMREFNKEDTIVNVLPNESVFFITGQLEVIDDNCIQMPLIFLTLMFLLHLKKKFQILACEGLNKTSVNKSLDCDKPIVDLTTINSNSLKCERVVDKVDGCTKYVVSSISGCCSSKHVRVNDEADNYVEYIDSDCSDNKRISKSINECAEDGSEYCGNIIFEDKNEFSCDKKMNKGKEKEVQPTVYNTRRRTKS</sequence>
<proteinExistence type="predicted"/>